<dbReference type="Pfam" id="PF13432">
    <property type="entry name" value="TPR_16"/>
    <property type="match status" value="1"/>
</dbReference>
<evidence type="ECO:0000256" key="1">
    <source>
        <dbReference type="ARBA" id="ARBA00022737"/>
    </source>
</evidence>
<dbReference type="PANTHER" id="PTHR44227">
    <property type="match status" value="1"/>
</dbReference>
<accession>A0ABT9I165</accession>
<evidence type="ECO:0000256" key="2">
    <source>
        <dbReference type="ARBA" id="ARBA00022803"/>
    </source>
</evidence>
<dbReference type="RefSeq" id="WP_305976417.1">
    <property type="nucleotide sequence ID" value="NZ_JAPJDZ010000034.1"/>
</dbReference>
<dbReference type="Proteomes" id="UP001231109">
    <property type="component" value="Unassembled WGS sequence"/>
</dbReference>
<dbReference type="Gene3D" id="2.60.120.620">
    <property type="entry name" value="q2cbj1_9rhob like domain"/>
    <property type="match status" value="1"/>
</dbReference>
<name>A0ABT9I165_9GAMM</name>
<evidence type="ECO:0000313" key="5">
    <source>
        <dbReference type="Proteomes" id="UP001231109"/>
    </source>
</evidence>
<dbReference type="EMBL" id="JAPJDZ010000034">
    <property type="protein sequence ID" value="MDP5136923.1"/>
    <property type="molecule type" value="Genomic_DNA"/>
</dbReference>
<keyword evidence="2 3" id="KW-0802">TPR repeat</keyword>
<dbReference type="InterPro" id="IPR019734">
    <property type="entry name" value="TPR_rpt"/>
</dbReference>
<sequence length="609" mass="68145">MISLDLIKRFQQISYYFNQHAFIQVVALFSPVLAVDNVPAEIALMYAVSLRRLGQHEKSKICFSTALKAHPTNAALRNSFGNLLLEMEQPQLALAEFAHVTKLEPTNSDGYLNSARALSRLALYDQALEHTKTAHNLQPNNMNIAIALAENLVNTAQLDKAEALYDKLLQREPHNIKLLNNLGNLKRQLGSAADAIHLLERAATSNNSTVLRNLAACYVLDNQFERAYNCYQAAIAAAPDDVLAYAEYAALLWQQGDAKPFLHIEQRLNAAPEHHALRVDYIKTLLNIDQPDTAERYLEPLLQHFPSDSAVLTLATTVYRNKGDLEKAEYFGRSALAQVNNTSNIAARSELAFTLLAQHKGEEALAHYQHLCDDDPLNQGWWTTLSSALKLTSAKQQYNWLCDYTLVSADVISSRESSALLPVDFNQRLLPLLNKLHCNARPPLGLSLQTGSQTFENIFDRQDAVLQQLQQAVIQQACKFISQLLPDPKHPFLSRLSTDLKFQGSWSVQLRDEGFHKSHFHPMGWLSGVYYVDVPDAVEHDGQGWLVFGRPDIPNVLDVGDFAVKPQPGMLVLFPSFMWHGTNPFKSATNRVTVAFDIVPESTGHSRSF</sequence>
<dbReference type="Pfam" id="PF13759">
    <property type="entry name" value="2OG-FeII_Oxy_5"/>
    <property type="match status" value="1"/>
</dbReference>
<evidence type="ECO:0000313" key="4">
    <source>
        <dbReference type="EMBL" id="MDP5136923.1"/>
    </source>
</evidence>
<protein>
    <submittedName>
        <fullName evidence="4">2OG-Fe(II) oxygenase</fullName>
    </submittedName>
</protein>
<keyword evidence="1" id="KW-0677">Repeat</keyword>
<gene>
    <name evidence="4" type="ORF">ORJ04_13295</name>
</gene>
<feature type="repeat" description="TPR" evidence="3">
    <location>
        <begin position="208"/>
        <end position="241"/>
    </location>
</feature>
<proteinExistence type="predicted"/>
<reference evidence="4 5" key="1">
    <citation type="submission" date="2022-11" db="EMBL/GenBank/DDBJ databases">
        <title>Viruses from the air-sea interface of a natural surface slick.</title>
        <authorList>
            <person name="Rahlff J."/>
            <person name="Holmfeldt K."/>
        </authorList>
    </citation>
    <scope>NUCLEOTIDE SEQUENCE [LARGE SCALE GENOMIC DNA]</scope>
    <source>
        <strain evidence="4 5">SMS4</strain>
    </source>
</reference>
<dbReference type="SMART" id="SM00028">
    <property type="entry name" value="TPR"/>
    <property type="match status" value="8"/>
</dbReference>
<dbReference type="PANTHER" id="PTHR44227:SF3">
    <property type="entry name" value="PROTEIN O-MANNOSYL-TRANSFERASE TMTC4"/>
    <property type="match status" value="1"/>
</dbReference>
<dbReference type="PROSITE" id="PS50005">
    <property type="entry name" value="TPR"/>
    <property type="match status" value="2"/>
</dbReference>
<evidence type="ECO:0000256" key="3">
    <source>
        <dbReference type="PROSITE-ProRule" id="PRU00339"/>
    </source>
</evidence>
<dbReference type="InterPro" id="IPR011990">
    <property type="entry name" value="TPR-like_helical_dom_sf"/>
</dbReference>
<feature type="repeat" description="TPR" evidence="3">
    <location>
        <begin position="108"/>
        <end position="141"/>
    </location>
</feature>
<dbReference type="SUPFAM" id="SSF48452">
    <property type="entry name" value="TPR-like"/>
    <property type="match status" value="2"/>
</dbReference>
<dbReference type="Gene3D" id="1.25.40.10">
    <property type="entry name" value="Tetratricopeptide repeat domain"/>
    <property type="match status" value="2"/>
</dbReference>
<dbReference type="InterPro" id="IPR052346">
    <property type="entry name" value="O-mannosyl-transferase_TMTC"/>
</dbReference>
<dbReference type="InterPro" id="IPR012668">
    <property type="entry name" value="CHP02466"/>
</dbReference>
<keyword evidence="5" id="KW-1185">Reference proteome</keyword>
<comment type="caution">
    <text evidence="4">The sequence shown here is derived from an EMBL/GenBank/DDBJ whole genome shotgun (WGS) entry which is preliminary data.</text>
</comment>
<organism evidence="4 5">
    <name type="scientific">Rheinheimera baltica</name>
    <dbReference type="NCBI Taxonomy" id="67576"/>
    <lineage>
        <taxon>Bacteria</taxon>
        <taxon>Pseudomonadati</taxon>
        <taxon>Pseudomonadota</taxon>
        <taxon>Gammaproteobacteria</taxon>
        <taxon>Chromatiales</taxon>
        <taxon>Chromatiaceae</taxon>
        <taxon>Rheinheimera</taxon>
    </lineage>
</organism>